<comment type="caution">
    <text evidence="1">The sequence shown here is derived from an EMBL/GenBank/DDBJ whole genome shotgun (WGS) entry which is preliminary data.</text>
</comment>
<proteinExistence type="predicted"/>
<dbReference type="Proteomes" id="UP000229502">
    <property type="component" value="Unassembled WGS sequence"/>
</dbReference>
<evidence type="ECO:0000313" key="2">
    <source>
        <dbReference type="Proteomes" id="UP000229502"/>
    </source>
</evidence>
<reference evidence="2" key="1">
    <citation type="submission" date="2017-09" db="EMBL/GenBank/DDBJ databases">
        <title>Depth-based differentiation of microbial function through sediment-hosted aquifers and enrichment of novel symbionts in the deep terrestrial subsurface.</title>
        <authorList>
            <person name="Probst A.J."/>
            <person name="Ladd B."/>
            <person name="Jarett J.K."/>
            <person name="Geller-Mcgrath D.E."/>
            <person name="Sieber C.M.K."/>
            <person name="Emerson J.B."/>
            <person name="Anantharaman K."/>
            <person name="Thomas B.C."/>
            <person name="Malmstrom R."/>
            <person name="Stieglmeier M."/>
            <person name="Klingl A."/>
            <person name="Woyke T."/>
            <person name="Ryan C.M."/>
            <person name="Banfield J.F."/>
        </authorList>
    </citation>
    <scope>NUCLEOTIDE SEQUENCE [LARGE SCALE GENOMIC DNA]</scope>
</reference>
<feature type="non-terminal residue" evidence="1">
    <location>
        <position position="80"/>
    </location>
</feature>
<dbReference type="AlphaFoldDB" id="A0A2M6YS46"/>
<dbReference type="EMBL" id="PEWZ01000011">
    <property type="protein sequence ID" value="PIU36328.1"/>
    <property type="molecule type" value="Genomic_DNA"/>
</dbReference>
<organism evidence="1 2">
    <name type="scientific">Candidatus Shapirobacteria bacterium CG07_land_8_20_14_0_80_39_18</name>
    <dbReference type="NCBI Taxonomy" id="1974882"/>
    <lineage>
        <taxon>Bacteria</taxon>
        <taxon>Candidatus Shapironibacteriota</taxon>
    </lineage>
</organism>
<accession>A0A2M6YS46</accession>
<sequence>MNISKACYSHKLVIGIDGNEANQQNRVGVGQFAYNVIDQLEKIDRNNSYTIYLKDKPLSDLPKERSGWKYLVFGPSKLWT</sequence>
<evidence type="ECO:0000313" key="1">
    <source>
        <dbReference type="EMBL" id="PIU36328.1"/>
    </source>
</evidence>
<gene>
    <name evidence="1" type="ORF">COT03_00150</name>
</gene>
<protein>
    <submittedName>
        <fullName evidence="1">Uncharacterized protein</fullName>
    </submittedName>
</protein>
<name>A0A2M6YS46_9BACT</name>